<organism evidence="4 6">
    <name type="scientific">Rotaria magnacalcarata</name>
    <dbReference type="NCBI Taxonomy" id="392030"/>
    <lineage>
        <taxon>Eukaryota</taxon>
        <taxon>Metazoa</taxon>
        <taxon>Spiralia</taxon>
        <taxon>Gnathifera</taxon>
        <taxon>Rotifera</taxon>
        <taxon>Eurotatoria</taxon>
        <taxon>Bdelloidea</taxon>
        <taxon>Philodinida</taxon>
        <taxon>Philodinidae</taxon>
        <taxon>Rotaria</taxon>
    </lineage>
</organism>
<keyword evidence="2" id="KW-0479">Metal-binding</keyword>
<dbReference type="InterPro" id="IPR051458">
    <property type="entry name" value="Cyt/Met_Dipeptidase"/>
</dbReference>
<sequence length="80" mass="8924">VILGTYGNDKAKKTVMIYGHLDVQPAQLSDGWDSEPFVLTERDGKLYGRGSTDDKGPVISWLNVIEAYQKLNEPFPVNVK</sequence>
<dbReference type="Gene3D" id="3.40.630.10">
    <property type="entry name" value="Zn peptidases"/>
    <property type="match status" value="1"/>
</dbReference>
<keyword evidence="1" id="KW-0645">Protease</keyword>
<evidence type="ECO:0000256" key="1">
    <source>
        <dbReference type="ARBA" id="ARBA00022670"/>
    </source>
</evidence>
<dbReference type="EMBL" id="CAJOBJ010101191">
    <property type="protein sequence ID" value="CAF4588487.1"/>
    <property type="molecule type" value="Genomic_DNA"/>
</dbReference>
<protein>
    <submittedName>
        <fullName evidence="4">Uncharacterized protein</fullName>
    </submittedName>
</protein>
<dbReference type="Proteomes" id="UP000681967">
    <property type="component" value="Unassembled WGS sequence"/>
</dbReference>
<dbReference type="GO" id="GO:0046872">
    <property type="term" value="F:metal ion binding"/>
    <property type="evidence" value="ECO:0007669"/>
    <property type="project" value="UniProtKB-KW"/>
</dbReference>
<dbReference type="Proteomes" id="UP000681720">
    <property type="component" value="Unassembled WGS sequence"/>
</dbReference>
<dbReference type="PANTHER" id="PTHR43270">
    <property type="entry name" value="BETA-ALA-HIS DIPEPTIDASE"/>
    <property type="match status" value="1"/>
</dbReference>
<comment type="caution">
    <text evidence="4">The sequence shown here is derived from an EMBL/GenBank/DDBJ whole genome shotgun (WGS) entry which is preliminary data.</text>
</comment>
<accession>A0A8S2YU04</accession>
<feature type="non-terminal residue" evidence="4">
    <location>
        <position position="80"/>
    </location>
</feature>
<evidence type="ECO:0000256" key="2">
    <source>
        <dbReference type="ARBA" id="ARBA00022723"/>
    </source>
</evidence>
<evidence type="ECO:0000256" key="3">
    <source>
        <dbReference type="ARBA" id="ARBA00022801"/>
    </source>
</evidence>
<proteinExistence type="predicted"/>
<evidence type="ECO:0000313" key="5">
    <source>
        <dbReference type="EMBL" id="CAF4775973.1"/>
    </source>
</evidence>
<dbReference type="GO" id="GO:0006508">
    <property type="term" value="P:proteolysis"/>
    <property type="evidence" value="ECO:0007669"/>
    <property type="project" value="UniProtKB-KW"/>
</dbReference>
<dbReference type="InterPro" id="IPR002933">
    <property type="entry name" value="Peptidase_M20"/>
</dbReference>
<dbReference type="SUPFAM" id="SSF53187">
    <property type="entry name" value="Zn-dependent exopeptidases"/>
    <property type="match status" value="1"/>
</dbReference>
<name>A0A8S2YU04_9BILA</name>
<dbReference type="PANTHER" id="PTHR43270:SF4">
    <property type="entry name" value="CARNOSINE DIPEPTIDASE 2, ISOFORM A"/>
    <property type="match status" value="1"/>
</dbReference>
<evidence type="ECO:0000313" key="6">
    <source>
        <dbReference type="Proteomes" id="UP000681720"/>
    </source>
</evidence>
<gene>
    <name evidence="5" type="ORF">BYL167_LOCUS47105</name>
    <name evidence="4" type="ORF">GIL414_LOCUS38392</name>
</gene>
<keyword evidence="3" id="KW-0378">Hydrolase</keyword>
<feature type="non-terminal residue" evidence="4">
    <location>
        <position position="1"/>
    </location>
</feature>
<evidence type="ECO:0000313" key="4">
    <source>
        <dbReference type="EMBL" id="CAF4588487.1"/>
    </source>
</evidence>
<dbReference type="Pfam" id="PF01546">
    <property type="entry name" value="Peptidase_M20"/>
    <property type="match status" value="1"/>
</dbReference>
<dbReference type="AlphaFoldDB" id="A0A8S2YU04"/>
<reference evidence="4" key="1">
    <citation type="submission" date="2021-02" db="EMBL/GenBank/DDBJ databases">
        <authorList>
            <person name="Nowell W R."/>
        </authorList>
    </citation>
    <scope>NUCLEOTIDE SEQUENCE</scope>
</reference>
<dbReference type="GO" id="GO:0008233">
    <property type="term" value="F:peptidase activity"/>
    <property type="evidence" value="ECO:0007669"/>
    <property type="project" value="UniProtKB-KW"/>
</dbReference>
<dbReference type="EMBL" id="CAJOBH010134738">
    <property type="protein sequence ID" value="CAF4775973.1"/>
    <property type="molecule type" value="Genomic_DNA"/>
</dbReference>